<reference evidence="1 2" key="1">
    <citation type="submission" date="2023-03" db="EMBL/GenBank/DDBJ databases">
        <title>High recombination rates correlate with genetic variation in Cardiocondyla obscurior ants.</title>
        <authorList>
            <person name="Errbii M."/>
        </authorList>
    </citation>
    <scope>NUCLEOTIDE SEQUENCE [LARGE SCALE GENOMIC DNA]</scope>
    <source>
        <strain evidence="1">Alpha-2009</strain>
        <tissue evidence="1">Whole body</tissue>
    </source>
</reference>
<evidence type="ECO:0000313" key="2">
    <source>
        <dbReference type="Proteomes" id="UP001430953"/>
    </source>
</evidence>
<accession>A0AAW2ELW3</accession>
<proteinExistence type="predicted"/>
<organism evidence="1 2">
    <name type="scientific">Cardiocondyla obscurior</name>
    <dbReference type="NCBI Taxonomy" id="286306"/>
    <lineage>
        <taxon>Eukaryota</taxon>
        <taxon>Metazoa</taxon>
        <taxon>Ecdysozoa</taxon>
        <taxon>Arthropoda</taxon>
        <taxon>Hexapoda</taxon>
        <taxon>Insecta</taxon>
        <taxon>Pterygota</taxon>
        <taxon>Neoptera</taxon>
        <taxon>Endopterygota</taxon>
        <taxon>Hymenoptera</taxon>
        <taxon>Apocrita</taxon>
        <taxon>Aculeata</taxon>
        <taxon>Formicoidea</taxon>
        <taxon>Formicidae</taxon>
        <taxon>Myrmicinae</taxon>
        <taxon>Cardiocondyla</taxon>
    </lineage>
</organism>
<name>A0AAW2ELW3_9HYME</name>
<protein>
    <submittedName>
        <fullName evidence="1">Uncharacterized protein</fullName>
    </submittedName>
</protein>
<keyword evidence="2" id="KW-1185">Reference proteome</keyword>
<dbReference type="AlphaFoldDB" id="A0AAW2ELW3"/>
<dbReference type="EMBL" id="JADYXP020000022">
    <property type="protein sequence ID" value="KAL0102642.1"/>
    <property type="molecule type" value="Genomic_DNA"/>
</dbReference>
<sequence>MYMYKINKVLGRTRSDYARHARGLLVNSLRNESVTTLSCHPLSTVSSLSVPDSPCSLYARAPTRPSLSFAIHRSSIFSSESSYISHEFPMSFRLSRMLVARAPRILLRLQFQHMPLRARFRIPVEESVARGTEQTSSPNLFP</sequence>
<dbReference type="Proteomes" id="UP001430953">
    <property type="component" value="Unassembled WGS sequence"/>
</dbReference>
<gene>
    <name evidence="1" type="ORF">PUN28_018139</name>
</gene>
<evidence type="ECO:0000313" key="1">
    <source>
        <dbReference type="EMBL" id="KAL0102642.1"/>
    </source>
</evidence>
<comment type="caution">
    <text evidence="1">The sequence shown here is derived from an EMBL/GenBank/DDBJ whole genome shotgun (WGS) entry which is preliminary data.</text>
</comment>